<keyword evidence="3" id="KW-0813">Transport</keyword>
<reference evidence="15" key="1">
    <citation type="submission" date="2018-12" db="EMBL/GenBank/DDBJ databases">
        <title>Novel natural products biosynthetic potential of the class Ktedonobacteria.</title>
        <authorList>
            <person name="Zheng Y."/>
            <person name="Saitou A."/>
            <person name="Wang C.M."/>
            <person name="Toyoda A."/>
            <person name="Minakuchi Y."/>
            <person name="Sekiguchi Y."/>
            <person name="Ueda K."/>
            <person name="Takano H."/>
            <person name="Sakai Y."/>
            <person name="Yokota A."/>
            <person name="Yabe S."/>
        </authorList>
    </citation>
    <scope>NUCLEOTIDE SEQUENCE</scope>
    <source>
        <strain evidence="15">A3-2</strain>
    </source>
</reference>
<dbReference type="AlphaFoldDB" id="A0A455T0Q4"/>
<feature type="transmembrane region" description="Helical" evidence="14">
    <location>
        <begin position="20"/>
        <end position="37"/>
    </location>
</feature>
<dbReference type="InterPro" id="IPR004703">
    <property type="entry name" value="PTS_sugar-sp_permease"/>
</dbReference>
<dbReference type="NCBIfam" id="NF009553">
    <property type="entry name" value="PRK12997.1-5"/>
    <property type="match status" value="1"/>
</dbReference>
<evidence type="ECO:0000313" key="15">
    <source>
        <dbReference type="EMBL" id="BBH91995.1"/>
    </source>
</evidence>
<dbReference type="InterPro" id="IPR051562">
    <property type="entry name" value="Ascorbate-PTS_EIIC"/>
</dbReference>
<feature type="transmembrane region" description="Helical" evidence="14">
    <location>
        <begin position="323"/>
        <end position="353"/>
    </location>
</feature>
<evidence type="ECO:0000256" key="5">
    <source>
        <dbReference type="ARBA" id="ARBA00022597"/>
    </source>
</evidence>
<evidence type="ECO:0000256" key="7">
    <source>
        <dbReference type="ARBA" id="ARBA00022692"/>
    </source>
</evidence>
<comment type="similarity">
    <text evidence="11">Belongs to the UlaA family.</text>
</comment>
<dbReference type="EMBL" id="AP019377">
    <property type="protein sequence ID" value="BBH91995.1"/>
    <property type="molecule type" value="Genomic_DNA"/>
</dbReference>
<evidence type="ECO:0000256" key="11">
    <source>
        <dbReference type="ARBA" id="ARBA00038218"/>
    </source>
</evidence>
<keyword evidence="6" id="KW-0598">Phosphotransferase system</keyword>
<evidence type="ECO:0000256" key="13">
    <source>
        <dbReference type="ARBA" id="ARBA00042859"/>
    </source>
</evidence>
<dbReference type="NCBIfam" id="NF006920">
    <property type="entry name" value="PRK09410.1-2"/>
    <property type="match status" value="1"/>
</dbReference>
<feature type="transmembrane region" description="Helical" evidence="14">
    <location>
        <begin position="123"/>
        <end position="147"/>
    </location>
</feature>
<evidence type="ECO:0000256" key="8">
    <source>
        <dbReference type="ARBA" id="ARBA00022989"/>
    </source>
</evidence>
<feature type="transmembrane region" description="Helical" evidence="14">
    <location>
        <begin position="263"/>
        <end position="288"/>
    </location>
</feature>
<feature type="transmembrane region" description="Helical" evidence="14">
    <location>
        <begin position="403"/>
        <end position="423"/>
    </location>
</feature>
<keyword evidence="8 14" id="KW-1133">Transmembrane helix</keyword>
<dbReference type="GO" id="GO:0009401">
    <property type="term" value="P:phosphoenolpyruvate-dependent sugar phosphotransferase system"/>
    <property type="evidence" value="ECO:0007669"/>
    <property type="project" value="UniProtKB-KW"/>
</dbReference>
<evidence type="ECO:0000256" key="14">
    <source>
        <dbReference type="SAM" id="Phobius"/>
    </source>
</evidence>
<feature type="transmembrane region" description="Helical" evidence="14">
    <location>
        <begin position="153"/>
        <end position="171"/>
    </location>
</feature>
<name>A0A455T0Q4_9CHLR</name>
<comment type="subunit">
    <text evidence="2">Homodimer.</text>
</comment>
<evidence type="ECO:0000256" key="4">
    <source>
        <dbReference type="ARBA" id="ARBA00022475"/>
    </source>
</evidence>
<comment type="subcellular location">
    <subcellularLocation>
        <location evidence="1">Cell membrane</location>
        <topology evidence="1">Multi-pass membrane protein</topology>
    </subcellularLocation>
</comment>
<feature type="transmembrane region" description="Helical" evidence="14">
    <location>
        <begin position="373"/>
        <end position="396"/>
    </location>
</feature>
<evidence type="ECO:0000256" key="1">
    <source>
        <dbReference type="ARBA" id="ARBA00004651"/>
    </source>
</evidence>
<protein>
    <recommendedName>
        <fullName evidence="12">Ascorbate-specific PTS system EIIC component</fullName>
    </recommendedName>
    <alternativeName>
        <fullName evidence="13">Ascorbate-specific permease IIC component UlaA</fullName>
    </alternativeName>
</protein>
<organism evidence="15">
    <name type="scientific">Thermogemmatispora argillosa</name>
    <dbReference type="NCBI Taxonomy" id="2045280"/>
    <lineage>
        <taxon>Bacteria</taxon>
        <taxon>Bacillati</taxon>
        <taxon>Chloroflexota</taxon>
        <taxon>Ktedonobacteria</taxon>
        <taxon>Thermogemmatisporales</taxon>
        <taxon>Thermogemmatisporaceae</taxon>
        <taxon>Thermogemmatispora</taxon>
    </lineage>
</organism>
<keyword evidence="7 14" id="KW-0812">Transmembrane</keyword>
<dbReference type="Pfam" id="PF03611">
    <property type="entry name" value="EIIC-GAT"/>
    <property type="match status" value="1"/>
</dbReference>
<sequence>MNIVLAVVQFIVSEILSKPPLLVGLIALLGLLVLRRPPSEVIAGTLKTIVGFLILTGGANILIGALTPLGTMVQAGFHLQGVVPTNEAIVSLAQKAFGAPTALIMAFGFLVNLILARLTPVKFVFLTGHHLFYMATVLAVVLGSAGITGVHQVVLGALMLGTIGTVMPALVHPFTRKVTRDAGFALGHFNTFGYITSGLVGKLVRRLGAPRASAEDLTVPEGLAFLRDSLVMTTLTMVIIYVVLAIIAGPAALTQAAGGGNYIMYALTQALTFGAGVAIILVGVRMILAEIVPAFRGIAEKVVPNALPALDCPTTFPFAPNAVLLGFIMSLLGGIVGLFLMGPLGLALIIPGMVPHFFDGGTSGVYGNSTGGWLGAVIGSFINGLLITLLPALLLAFMGSFGLANTTFGDTDFCLAGIITGLGAKAGFFGSYAVVVVLALVLLALASFVTLRITPRSGPQEEAAEEAQAAADTTV</sequence>
<feature type="transmembrane region" description="Helical" evidence="14">
    <location>
        <begin position="49"/>
        <end position="77"/>
    </location>
</feature>
<keyword evidence="9 14" id="KW-0472">Membrane</keyword>
<feature type="transmembrane region" description="Helical" evidence="14">
    <location>
        <begin position="429"/>
        <end position="451"/>
    </location>
</feature>
<keyword evidence="4" id="KW-1003">Cell membrane</keyword>
<gene>
    <name evidence="15" type="ORF">KTA_01940</name>
</gene>
<dbReference type="PANTHER" id="PTHR33843">
    <property type="entry name" value="ASCORBATE-SPECIFIC PTS SYSTEM EIIC COMPONENT"/>
    <property type="match status" value="1"/>
</dbReference>
<dbReference type="PANTHER" id="PTHR33843:SF4">
    <property type="entry name" value="ASCORBATE-SPECIFIC PTS SYSTEM EIIC COMPONENT"/>
    <property type="match status" value="1"/>
</dbReference>
<evidence type="ECO:0000256" key="10">
    <source>
        <dbReference type="ARBA" id="ARBA00037387"/>
    </source>
</evidence>
<feature type="transmembrane region" description="Helical" evidence="14">
    <location>
        <begin position="230"/>
        <end position="251"/>
    </location>
</feature>
<evidence type="ECO:0000256" key="9">
    <source>
        <dbReference type="ARBA" id="ARBA00023136"/>
    </source>
</evidence>
<accession>A0A455T0Q4</accession>
<feature type="transmembrane region" description="Helical" evidence="14">
    <location>
        <begin position="97"/>
        <end position="116"/>
    </location>
</feature>
<evidence type="ECO:0000256" key="3">
    <source>
        <dbReference type="ARBA" id="ARBA00022448"/>
    </source>
</evidence>
<proteinExistence type="inferred from homology"/>
<evidence type="ECO:0000256" key="2">
    <source>
        <dbReference type="ARBA" id="ARBA00011738"/>
    </source>
</evidence>
<comment type="function">
    <text evidence="10">The phosphoenolpyruvate-dependent sugar phosphotransferase system (sugar PTS), a major carbohydrate active transport system, catalyzes the phosphorylation of incoming sugar substrates concomitantly with their translocation across the cell membrane. The enzyme II UlaABC PTS system is involved in ascorbate transport.</text>
</comment>
<dbReference type="GO" id="GO:0005886">
    <property type="term" value="C:plasma membrane"/>
    <property type="evidence" value="ECO:0007669"/>
    <property type="project" value="UniProtKB-SubCell"/>
</dbReference>
<evidence type="ECO:0000256" key="6">
    <source>
        <dbReference type="ARBA" id="ARBA00022683"/>
    </source>
</evidence>
<evidence type="ECO:0000256" key="12">
    <source>
        <dbReference type="ARBA" id="ARBA00039702"/>
    </source>
</evidence>
<keyword evidence="5" id="KW-0762">Sugar transport</keyword>